<protein>
    <submittedName>
        <fullName evidence="1">Uncharacterized protein</fullName>
    </submittedName>
</protein>
<gene>
    <name evidence="1" type="ORF">JHL17_00550</name>
</gene>
<evidence type="ECO:0000313" key="1">
    <source>
        <dbReference type="EMBL" id="MBK1835890.1"/>
    </source>
</evidence>
<keyword evidence="2" id="KW-1185">Reference proteome</keyword>
<organism evidence="1 2">
    <name type="scientific">Azospirillum endophyticum</name>
    <dbReference type="NCBI Taxonomy" id="2800326"/>
    <lineage>
        <taxon>Bacteria</taxon>
        <taxon>Pseudomonadati</taxon>
        <taxon>Pseudomonadota</taxon>
        <taxon>Alphaproteobacteria</taxon>
        <taxon>Rhodospirillales</taxon>
        <taxon>Azospirillaceae</taxon>
        <taxon>Azospirillum</taxon>
    </lineage>
</organism>
<dbReference type="EMBL" id="JAENHM010000002">
    <property type="protein sequence ID" value="MBK1835890.1"/>
    <property type="molecule type" value="Genomic_DNA"/>
</dbReference>
<accession>A0ABS1EXI8</accession>
<dbReference type="RefSeq" id="WP_200190110.1">
    <property type="nucleotide sequence ID" value="NZ_JAENHM010000002.1"/>
</dbReference>
<evidence type="ECO:0000313" key="2">
    <source>
        <dbReference type="Proteomes" id="UP000652760"/>
    </source>
</evidence>
<proteinExistence type="predicted"/>
<sequence>MTSIHDRTLSQSILDMADAAERLVIADGYAEVTQFLRPLMRDVPDGRIAVGAMDGWTALVFEPAA</sequence>
<reference evidence="2" key="1">
    <citation type="submission" date="2021-01" db="EMBL/GenBank/DDBJ databases">
        <title>Genome public.</title>
        <authorList>
            <person name="Liu C."/>
            <person name="Sun Q."/>
        </authorList>
    </citation>
    <scope>NUCLEOTIDE SEQUENCE [LARGE SCALE GENOMIC DNA]</scope>
    <source>
        <strain evidence="2">YIM B02556</strain>
    </source>
</reference>
<name>A0ABS1EXI8_9PROT</name>
<dbReference type="Proteomes" id="UP000652760">
    <property type="component" value="Unassembled WGS sequence"/>
</dbReference>
<comment type="caution">
    <text evidence="1">The sequence shown here is derived from an EMBL/GenBank/DDBJ whole genome shotgun (WGS) entry which is preliminary data.</text>
</comment>